<comment type="caution">
    <text evidence="2">The sequence shown here is derived from an EMBL/GenBank/DDBJ whole genome shotgun (WGS) entry which is preliminary data.</text>
</comment>
<evidence type="ECO:0000313" key="2">
    <source>
        <dbReference type="EMBL" id="MFC6199119.1"/>
    </source>
</evidence>
<dbReference type="Proteomes" id="UP001596303">
    <property type="component" value="Unassembled WGS sequence"/>
</dbReference>
<dbReference type="EMBL" id="JBHSSW010000024">
    <property type="protein sequence ID" value="MFC6199119.1"/>
    <property type="molecule type" value="Genomic_DNA"/>
</dbReference>
<dbReference type="RefSeq" id="WP_377379909.1">
    <property type="nucleotide sequence ID" value="NZ_JBHSSW010000024.1"/>
</dbReference>
<feature type="region of interest" description="Disordered" evidence="1">
    <location>
        <begin position="30"/>
        <end position="61"/>
    </location>
</feature>
<sequence>AAEGEDTAPGGDDAAGGACLLTGPIRSVGGYEMKDRRGGGERGPWPASIPRPVRRIKHKPGDQPGFLKYDLPWDKIYWS</sequence>
<protein>
    <submittedName>
        <fullName evidence="2">Uncharacterized protein</fullName>
    </submittedName>
</protein>
<reference evidence="3" key="1">
    <citation type="journal article" date="2019" name="Int. J. Syst. Evol. Microbiol.">
        <title>The Global Catalogue of Microorganisms (GCM) 10K type strain sequencing project: providing services to taxonomists for standard genome sequencing and annotation.</title>
        <authorList>
            <consortium name="The Broad Institute Genomics Platform"/>
            <consortium name="The Broad Institute Genome Sequencing Center for Infectious Disease"/>
            <person name="Wu L."/>
            <person name="Ma J."/>
        </authorList>
    </citation>
    <scope>NUCLEOTIDE SEQUENCE [LARGE SCALE GENOMIC DNA]</scope>
    <source>
        <strain evidence="3">CGMCC-1.15741</strain>
    </source>
</reference>
<feature type="non-terminal residue" evidence="2">
    <location>
        <position position="1"/>
    </location>
</feature>
<gene>
    <name evidence="2" type="ORF">ACFQDM_13625</name>
</gene>
<keyword evidence="3" id="KW-1185">Reference proteome</keyword>
<organism evidence="2 3">
    <name type="scientific">Ponticaulis profundi</name>
    <dbReference type="NCBI Taxonomy" id="2665222"/>
    <lineage>
        <taxon>Bacteria</taxon>
        <taxon>Pseudomonadati</taxon>
        <taxon>Pseudomonadota</taxon>
        <taxon>Alphaproteobacteria</taxon>
        <taxon>Hyphomonadales</taxon>
        <taxon>Hyphomonadaceae</taxon>
        <taxon>Ponticaulis</taxon>
    </lineage>
</organism>
<name>A0ABW1SCI8_9PROT</name>
<proteinExistence type="predicted"/>
<accession>A0ABW1SCI8</accession>
<evidence type="ECO:0000313" key="3">
    <source>
        <dbReference type="Proteomes" id="UP001596303"/>
    </source>
</evidence>
<evidence type="ECO:0000256" key="1">
    <source>
        <dbReference type="SAM" id="MobiDB-lite"/>
    </source>
</evidence>